<proteinExistence type="predicted"/>
<dbReference type="AlphaFoldDB" id="A0A2A8CWN3"/>
<gene>
    <name evidence="1" type="ORF">CRI94_10395</name>
</gene>
<evidence type="ECO:0000313" key="2">
    <source>
        <dbReference type="Proteomes" id="UP000220102"/>
    </source>
</evidence>
<evidence type="ECO:0000313" key="1">
    <source>
        <dbReference type="EMBL" id="PEN13056.1"/>
    </source>
</evidence>
<dbReference type="Proteomes" id="UP000220102">
    <property type="component" value="Unassembled WGS sequence"/>
</dbReference>
<keyword evidence="2" id="KW-1185">Reference proteome</keyword>
<dbReference type="RefSeq" id="WP_098075648.1">
    <property type="nucleotide sequence ID" value="NZ_PDEQ01000005.1"/>
</dbReference>
<organism evidence="1 2">
    <name type="scientific">Longibacter salinarum</name>
    <dbReference type="NCBI Taxonomy" id="1850348"/>
    <lineage>
        <taxon>Bacteria</taxon>
        <taxon>Pseudomonadati</taxon>
        <taxon>Rhodothermota</taxon>
        <taxon>Rhodothermia</taxon>
        <taxon>Rhodothermales</taxon>
        <taxon>Salisaetaceae</taxon>
        <taxon>Longibacter</taxon>
    </lineage>
</organism>
<sequence length="109" mass="12139">MVLLHDRLLEDRSLPRFRLNGSSSRHDPTSTAVGEARRDLEMLKAMARRLSKDCKSLVVETDADRTATKNEDADGRNALHLQARAEAIATLIRDTERVLDRLDAQAATG</sequence>
<protein>
    <submittedName>
        <fullName evidence="1">Uncharacterized protein</fullName>
    </submittedName>
</protein>
<accession>A0A2A8CWN3</accession>
<dbReference type="EMBL" id="PDEQ01000005">
    <property type="protein sequence ID" value="PEN13056.1"/>
    <property type="molecule type" value="Genomic_DNA"/>
</dbReference>
<comment type="caution">
    <text evidence="1">The sequence shown here is derived from an EMBL/GenBank/DDBJ whole genome shotgun (WGS) entry which is preliminary data.</text>
</comment>
<reference evidence="1 2" key="1">
    <citation type="submission" date="2017-10" db="EMBL/GenBank/DDBJ databases">
        <title>Draft genome of Longibacter Salinarum.</title>
        <authorList>
            <person name="Goh K.M."/>
            <person name="Shamsir M.S."/>
            <person name="Lim S.W."/>
        </authorList>
    </citation>
    <scope>NUCLEOTIDE SEQUENCE [LARGE SCALE GENOMIC DNA]</scope>
    <source>
        <strain evidence="1 2">KCTC 52045</strain>
    </source>
</reference>
<name>A0A2A8CWN3_9BACT</name>